<feature type="domain" description="Luciferase-like" evidence="3">
    <location>
        <begin position="1"/>
        <end position="347"/>
    </location>
</feature>
<dbReference type="GO" id="GO:0016705">
    <property type="term" value="F:oxidoreductase activity, acting on paired donors, with incorporation or reduction of molecular oxygen"/>
    <property type="evidence" value="ECO:0007669"/>
    <property type="project" value="InterPro"/>
</dbReference>
<comment type="caution">
    <text evidence="4">The sequence shown here is derived from an EMBL/GenBank/DDBJ whole genome shotgun (WGS) entry which is preliminary data.</text>
</comment>
<accession>A0A437LZH5</accession>
<name>A0A437LZH5_9SPHN</name>
<dbReference type="PANTHER" id="PTHR30137:SF8">
    <property type="entry name" value="BLR5498 PROTEIN"/>
    <property type="match status" value="1"/>
</dbReference>
<evidence type="ECO:0000256" key="2">
    <source>
        <dbReference type="ARBA" id="ARBA00023033"/>
    </source>
</evidence>
<dbReference type="EMBL" id="SACN01000002">
    <property type="protein sequence ID" value="RVT90831.1"/>
    <property type="molecule type" value="Genomic_DNA"/>
</dbReference>
<evidence type="ECO:0000256" key="1">
    <source>
        <dbReference type="ARBA" id="ARBA00023002"/>
    </source>
</evidence>
<dbReference type="Proteomes" id="UP000282971">
    <property type="component" value="Unassembled WGS sequence"/>
</dbReference>
<dbReference type="InterPro" id="IPR036661">
    <property type="entry name" value="Luciferase-like_sf"/>
</dbReference>
<evidence type="ECO:0000259" key="3">
    <source>
        <dbReference type="Pfam" id="PF00296"/>
    </source>
</evidence>
<sequence length="386" mass="43111">MKFSMIFEAQLSNPTPEREHQLIHDCIEQCVVAEEVGFDGVWAVEHHALKRYCHMSAPEIFLTAVAARTRRIRIGHGVVCMPFGYNHPVRVAERAAMLDIVSNGRLNLGAGRGGTLQERTLCQVDEELMYAQVEEGLKIQSNIWRKDSFEWESDLITIKPAPGMPPHEIVPRPVQLPHPPLFMACTNPETVKRAAEYGVGALIFGFGGLDSIREQKEMYDEAAKATDGSRFVSTEVNHYMSALCPTVVMDDADEARRVGARGQRYFAESIGQWARPNQPLPNENTEGEDNYAYMKGMADKILEQAKSDPALAAQATIAVRSFNVDHAYGNAQDAIAYVEEMEKAGVDEVMCLIQMGTITQEQCLHTIRQWGEHVIPHFRAKKKVAA</sequence>
<keyword evidence="5" id="KW-1185">Reference proteome</keyword>
<dbReference type="GO" id="GO:0005829">
    <property type="term" value="C:cytosol"/>
    <property type="evidence" value="ECO:0007669"/>
    <property type="project" value="TreeGrafter"/>
</dbReference>
<dbReference type="OrthoDB" id="9776438at2"/>
<dbReference type="Pfam" id="PF00296">
    <property type="entry name" value="Bac_luciferase"/>
    <property type="match status" value="1"/>
</dbReference>
<dbReference type="AlphaFoldDB" id="A0A437LZH5"/>
<reference evidence="4 5" key="1">
    <citation type="submission" date="2019-01" db="EMBL/GenBank/DDBJ databases">
        <authorList>
            <person name="Chen W.-M."/>
        </authorList>
    </citation>
    <scope>NUCLEOTIDE SEQUENCE [LARGE SCALE GENOMIC DNA]</scope>
    <source>
        <strain evidence="4 5">CCP-7</strain>
    </source>
</reference>
<proteinExistence type="predicted"/>
<dbReference type="RefSeq" id="WP_127744847.1">
    <property type="nucleotide sequence ID" value="NZ_SACN01000002.1"/>
</dbReference>
<dbReference type="InterPro" id="IPR011251">
    <property type="entry name" value="Luciferase-like_dom"/>
</dbReference>
<keyword evidence="1" id="KW-0560">Oxidoreductase</keyword>
<dbReference type="GO" id="GO:0004497">
    <property type="term" value="F:monooxygenase activity"/>
    <property type="evidence" value="ECO:0007669"/>
    <property type="project" value="UniProtKB-KW"/>
</dbReference>
<dbReference type="PANTHER" id="PTHR30137">
    <property type="entry name" value="LUCIFERASE-LIKE MONOOXYGENASE"/>
    <property type="match status" value="1"/>
</dbReference>
<organism evidence="4 5">
    <name type="scientific">Sphingomonas crocodyli</name>
    <dbReference type="NCBI Taxonomy" id="1979270"/>
    <lineage>
        <taxon>Bacteria</taxon>
        <taxon>Pseudomonadati</taxon>
        <taxon>Pseudomonadota</taxon>
        <taxon>Alphaproteobacteria</taxon>
        <taxon>Sphingomonadales</taxon>
        <taxon>Sphingomonadaceae</taxon>
        <taxon>Sphingomonas</taxon>
    </lineage>
</organism>
<gene>
    <name evidence="4" type="ORF">EOD43_14885</name>
</gene>
<dbReference type="InterPro" id="IPR050766">
    <property type="entry name" value="Bact_Lucif_Oxidored"/>
</dbReference>
<dbReference type="SUPFAM" id="SSF51679">
    <property type="entry name" value="Bacterial luciferase-like"/>
    <property type="match status" value="1"/>
</dbReference>
<evidence type="ECO:0000313" key="5">
    <source>
        <dbReference type="Proteomes" id="UP000282971"/>
    </source>
</evidence>
<evidence type="ECO:0000313" key="4">
    <source>
        <dbReference type="EMBL" id="RVT90831.1"/>
    </source>
</evidence>
<keyword evidence="2" id="KW-0503">Monooxygenase</keyword>
<protein>
    <submittedName>
        <fullName evidence="4">LLM class flavin-dependent oxidoreductase</fullName>
    </submittedName>
</protein>
<dbReference type="Gene3D" id="3.20.20.30">
    <property type="entry name" value="Luciferase-like domain"/>
    <property type="match status" value="1"/>
</dbReference>